<protein>
    <submittedName>
        <fullName evidence="2">Protein TSSC4</fullName>
    </submittedName>
</protein>
<sequence length="184" mass="21276">MNTSGESKWSSELVLNNEPEEQENGIPISMEDHTLLRSQSFPISYQLTEQEPAKTTESDEPSKKRSMKNCDEDCPLPKTKKNVEPEYGFQIFERLKKKLDLKISLKNDEMMTYDEYHRRHGVNIFKDKNFDPVVDLMSRVDSLVEDFNEESESSFVDTPVEDAEPECPLTGTLLSTIMQARYPK</sequence>
<accession>A0AC35UFU7</accession>
<proteinExistence type="predicted"/>
<name>A0AC35UFU7_9BILA</name>
<dbReference type="WBParaSite" id="RSKR_0001075300.1">
    <property type="protein sequence ID" value="RSKR_0001075300.1"/>
    <property type="gene ID" value="RSKR_0001075300"/>
</dbReference>
<evidence type="ECO:0000313" key="2">
    <source>
        <dbReference type="WBParaSite" id="RSKR_0001075300.1"/>
    </source>
</evidence>
<evidence type="ECO:0000313" key="1">
    <source>
        <dbReference type="Proteomes" id="UP000095286"/>
    </source>
</evidence>
<reference evidence="2" key="1">
    <citation type="submission" date="2016-11" db="UniProtKB">
        <authorList>
            <consortium name="WormBaseParasite"/>
        </authorList>
    </citation>
    <scope>IDENTIFICATION</scope>
    <source>
        <strain evidence="2">KR3021</strain>
    </source>
</reference>
<dbReference type="Proteomes" id="UP000095286">
    <property type="component" value="Unplaced"/>
</dbReference>
<organism evidence="1 2">
    <name type="scientific">Rhabditophanes sp. KR3021</name>
    <dbReference type="NCBI Taxonomy" id="114890"/>
    <lineage>
        <taxon>Eukaryota</taxon>
        <taxon>Metazoa</taxon>
        <taxon>Ecdysozoa</taxon>
        <taxon>Nematoda</taxon>
        <taxon>Chromadorea</taxon>
        <taxon>Rhabditida</taxon>
        <taxon>Tylenchina</taxon>
        <taxon>Panagrolaimomorpha</taxon>
        <taxon>Strongyloidoidea</taxon>
        <taxon>Alloionematidae</taxon>
        <taxon>Rhabditophanes</taxon>
    </lineage>
</organism>